<dbReference type="Pfam" id="PF09678">
    <property type="entry name" value="Caa3_CtaG"/>
    <property type="match status" value="2"/>
</dbReference>
<dbReference type="EMBL" id="JBAKBE010000004">
    <property type="protein sequence ID" value="MEH0096177.1"/>
    <property type="molecule type" value="Genomic_DNA"/>
</dbReference>
<evidence type="ECO:0000313" key="8">
    <source>
        <dbReference type="Proteomes" id="UP001380822"/>
    </source>
</evidence>
<feature type="transmembrane region" description="Helical" evidence="6">
    <location>
        <begin position="107"/>
        <end position="128"/>
    </location>
</feature>
<feature type="transmembrane region" description="Helical" evidence="6">
    <location>
        <begin position="134"/>
        <end position="156"/>
    </location>
</feature>
<dbReference type="Proteomes" id="UP001380822">
    <property type="component" value="Unassembled WGS sequence"/>
</dbReference>
<evidence type="ECO:0000256" key="1">
    <source>
        <dbReference type="ARBA" id="ARBA00004651"/>
    </source>
</evidence>
<evidence type="ECO:0000256" key="3">
    <source>
        <dbReference type="ARBA" id="ARBA00022692"/>
    </source>
</evidence>
<comment type="subcellular location">
    <subcellularLocation>
        <location evidence="1">Cell membrane</location>
        <topology evidence="1">Multi-pass membrane protein</topology>
    </subcellularLocation>
</comment>
<name>A0ABU7ZM90_9HYPH</name>
<sequence length="244" mass="25321">MDTAATGSSVPYCGEAPSPAAFLSSWNLDPVLIAALLAALVAGGKAAVNRPAFLLAWSVLVLAFVSPLCALTSALFSARAVHHLLLVSVAAPLLGLALPLRGIAVPAALGMTGAALVLWHVPVVYTAAWDSHAVYWLMQATLLIPAAAFWSGVFDWREQDAGALLSNALMTGALAGIMGLTGAVLTFAAEPLYLEHLPVTLMWGLEPLADQQAAGLIMWVPGLLPLAVIAAFMARRAWARGLAP</sequence>
<protein>
    <submittedName>
        <fullName evidence="7">Cytochrome c oxidase assembly protein</fullName>
    </submittedName>
</protein>
<feature type="transmembrane region" description="Helical" evidence="6">
    <location>
        <begin position="168"/>
        <end position="193"/>
    </location>
</feature>
<evidence type="ECO:0000256" key="4">
    <source>
        <dbReference type="ARBA" id="ARBA00022989"/>
    </source>
</evidence>
<proteinExistence type="predicted"/>
<keyword evidence="8" id="KW-1185">Reference proteome</keyword>
<keyword evidence="4 6" id="KW-1133">Transmembrane helix</keyword>
<evidence type="ECO:0000313" key="7">
    <source>
        <dbReference type="EMBL" id="MEH0096177.1"/>
    </source>
</evidence>
<organism evidence="7 8">
    <name type="scientific">Pannonibacter anstelovis</name>
    <dbReference type="NCBI Taxonomy" id="3121537"/>
    <lineage>
        <taxon>Bacteria</taxon>
        <taxon>Pseudomonadati</taxon>
        <taxon>Pseudomonadota</taxon>
        <taxon>Alphaproteobacteria</taxon>
        <taxon>Hyphomicrobiales</taxon>
        <taxon>Stappiaceae</taxon>
        <taxon>Pannonibacter</taxon>
    </lineage>
</organism>
<keyword evidence="5 6" id="KW-0472">Membrane</keyword>
<evidence type="ECO:0000256" key="6">
    <source>
        <dbReference type="SAM" id="Phobius"/>
    </source>
</evidence>
<feature type="transmembrane region" description="Helical" evidence="6">
    <location>
        <begin position="20"/>
        <end position="42"/>
    </location>
</feature>
<keyword evidence="3 6" id="KW-0812">Transmembrane</keyword>
<evidence type="ECO:0000256" key="2">
    <source>
        <dbReference type="ARBA" id="ARBA00022475"/>
    </source>
</evidence>
<evidence type="ECO:0000256" key="5">
    <source>
        <dbReference type="ARBA" id="ARBA00023136"/>
    </source>
</evidence>
<comment type="caution">
    <text evidence="7">The sequence shown here is derived from an EMBL/GenBank/DDBJ whole genome shotgun (WGS) entry which is preliminary data.</text>
</comment>
<accession>A0ABU7ZM90</accession>
<dbReference type="RefSeq" id="WP_334251187.1">
    <property type="nucleotide sequence ID" value="NZ_JBAKBE010000004.1"/>
</dbReference>
<keyword evidence="2" id="KW-1003">Cell membrane</keyword>
<feature type="transmembrane region" description="Helical" evidence="6">
    <location>
        <begin position="54"/>
        <end position="76"/>
    </location>
</feature>
<reference evidence="7 8" key="1">
    <citation type="submission" date="2024-02" db="EMBL/GenBank/DDBJ databases">
        <title>A new putative Pannonibacter species isolated from two cases of bloodstream infections in paediatric patients.</title>
        <authorList>
            <person name="Castellana S."/>
            <person name="De Laurentiis V."/>
            <person name="Grassi M."/>
            <person name="De Leonardis F."/>
            <person name="Mosca A."/>
            <person name="De Carlo C."/>
            <person name="Sparapano E."/>
            <person name="Ronga L."/>
            <person name="Santacroce L."/>
            <person name="Chironna M."/>
            <person name="De Robertis A."/>
            <person name="Bianco A."/>
            <person name="Del Sambro L."/>
            <person name="Capozzi L."/>
            <person name="Parisi A."/>
        </authorList>
    </citation>
    <scope>NUCLEOTIDE SEQUENCE [LARGE SCALE GENOMIC DNA]</scope>
    <source>
        <strain evidence="7 8">Pt2</strain>
    </source>
</reference>
<dbReference type="InterPro" id="IPR019108">
    <property type="entry name" value="Caa3_assmbl_CtaG-rel"/>
</dbReference>
<feature type="transmembrane region" description="Helical" evidence="6">
    <location>
        <begin position="82"/>
        <end position="100"/>
    </location>
</feature>
<feature type="transmembrane region" description="Helical" evidence="6">
    <location>
        <begin position="213"/>
        <end position="234"/>
    </location>
</feature>
<gene>
    <name evidence="7" type="ORF">V6L76_07930</name>
</gene>